<dbReference type="GO" id="GO:0070182">
    <property type="term" value="F:DNA polymerase binding"/>
    <property type="evidence" value="ECO:0007669"/>
    <property type="project" value="TreeGrafter"/>
</dbReference>
<feature type="region of interest" description="Disordered" evidence="6">
    <location>
        <begin position="1903"/>
        <end position="1993"/>
    </location>
</feature>
<feature type="compositionally biased region" description="Acidic residues" evidence="6">
    <location>
        <begin position="1189"/>
        <end position="1203"/>
    </location>
</feature>
<feature type="compositionally biased region" description="Low complexity" evidence="6">
    <location>
        <begin position="749"/>
        <end position="761"/>
    </location>
</feature>
<evidence type="ECO:0000256" key="1">
    <source>
        <dbReference type="ARBA" id="ARBA00004123"/>
    </source>
</evidence>
<evidence type="ECO:0000256" key="3">
    <source>
        <dbReference type="ARBA" id="ARBA00022843"/>
    </source>
</evidence>
<feature type="compositionally biased region" description="Acidic residues" evidence="6">
    <location>
        <begin position="1969"/>
        <end position="1993"/>
    </location>
</feature>
<accession>A0AAV2T5F4</accession>
<evidence type="ECO:0000256" key="2">
    <source>
        <dbReference type="ARBA" id="ARBA00022499"/>
    </source>
</evidence>
<dbReference type="Pfam" id="PF14631">
    <property type="entry name" value="FancD2"/>
    <property type="match status" value="2"/>
</dbReference>
<dbReference type="GO" id="GO:0031573">
    <property type="term" value="P:mitotic intra-S DNA damage checkpoint signaling"/>
    <property type="evidence" value="ECO:0007669"/>
    <property type="project" value="TreeGrafter"/>
</dbReference>
<feature type="region of interest" description="Disordered" evidence="6">
    <location>
        <begin position="749"/>
        <end position="777"/>
    </location>
</feature>
<dbReference type="GO" id="GO:0000793">
    <property type="term" value="C:condensed chromosome"/>
    <property type="evidence" value="ECO:0007669"/>
    <property type="project" value="TreeGrafter"/>
</dbReference>
<dbReference type="Proteomes" id="UP001497525">
    <property type="component" value="Unassembled WGS sequence"/>
</dbReference>
<protein>
    <recommendedName>
        <fullName evidence="9">Fanconi anemia group D2 protein</fullName>
    </recommendedName>
</protein>
<dbReference type="PANTHER" id="PTHR32086:SF0">
    <property type="entry name" value="FANCONI ANEMIA GROUP D2 PROTEIN"/>
    <property type="match status" value="1"/>
</dbReference>
<gene>
    <name evidence="7" type="ORF">CDAUBV1_LOCUS4157</name>
</gene>
<comment type="similarity">
    <text evidence="5">Belongs to the Fanconi anemia protein FANCD2 family.</text>
</comment>
<evidence type="ECO:0000256" key="6">
    <source>
        <dbReference type="SAM" id="MobiDB-lite"/>
    </source>
</evidence>
<keyword evidence="3" id="KW-0832">Ubl conjugation</keyword>
<feature type="compositionally biased region" description="Polar residues" evidence="6">
    <location>
        <begin position="1909"/>
        <end position="1931"/>
    </location>
</feature>
<dbReference type="GO" id="GO:0005634">
    <property type="term" value="C:nucleus"/>
    <property type="evidence" value="ECO:0007669"/>
    <property type="project" value="UniProtKB-SubCell"/>
</dbReference>
<comment type="caution">
    <text evidence="7">The sequence shown here is derived from an EMBL/GenBank/DDBJ whole genome shotgun (WGS) entry which is preliminary data.</text>
</comment>
<comment type="subcellular location">
    <subcellularLocation>
        <location evidence="1">Nucleus</location>
    </subcellularLocation>
</comment>
<feature type="region of interest" description="Disordered" evidence="6">
    <location>
        <begin position="1164"/>
        <end position="1259"/>
    </location>
</feature>
<reference evidence="7" key="1">
    <citation type="submission" date="2024-06" db="EMBL/GenBank/DDBJ databases">
        <authorList>
            <person name="Liu X."/>
            <person name="Lenzi L."/>
            <person name="Haldenby T S."/>
            <person name="Uol C."/>
        </authorList>
    </citation>
    <scope>NUCLEOTIDE SEQUENCE</scope>
</reference>
<organism evidence="7 8">
    <name type="scientific">Calicophoron daubneyi</name>
    <name type="common">Rumen fluke</name>
    <name type="synonym">Paramphistomum daubneyi</name>
    <dbReference type="NCBI Taxonomy" id="300641"/>
    <lineage>
        <taxon>Eukaryota</taxon>
        <taxon>Metazoa</taxon>
        <taxon>Spiralia</taxon>
        <taxon>Lophotrochozoa</taxon>
        <taxon>Platyhelminthes</taxon>
        <taxon>Trematoda</taxon>
        <taxon>Digenea</taxon>
        <taxon>Plagiorchiida</taxon>
        <taxon>Pronocephalata</taxon>
        <taxon>Paramphistomoidea</taxon>
        <taxon>Paramphistomidae</taxon>
        <taxon>Calicophoron</taxon>
    </lineage>
</organism>
<proteinExistence type="inferred from homology"/>
<sequence>MFSRISDALGCSRSKPNTSSEDSERVSWLSQSTESSLFVVPSPNLNDLLKQMGIKRRLYSDEFCFGPLTNLPNSSRPESRTPWSVAHSARQRCKLVEPILKASEDLCSSLVRELRTLATFTSENSDAKLFTFEHLLKPISTEAPEEFEEEPADDILILFGSPATVFQLLLATPPLSPMLSDLVLELAACSSPYSQRLLEQFRQPVGLNAMFGSKQAFADTATRLLELFQVVSDPQVQATVLDILPDLASSPCASGCVLTAEDRSLLVVQLIDLLKTTPVNSPELKNSQRDPLFCLIECLNMFCTDSQLSERLHDAYFELLDRCYSEESYYTYLPLITRCLFLTGAFILRSPAELLKLVARFRSYFRFPKKILTVGEGSVDDVLVDLLRITFQFNRNVSTEWMNAINSSNISNCDASIEDLWTMHDQAVQDFLVLCVMYSCAEFFSTTNTDACSSLTLSVTSAVTVRPLSRLQKEVISIIRRLITSGRLCPSRLGGDAMDGLFACHGPLLMSRKNSVFSSFLQIANHLISSCGLSDAERFGRVRTVGLLMLVKAFCSEKCGQSQRYEIVFELVHHSLVGLTTPTGVRGIRYASARIVGKESLRALLHLAQFHPEKLACFESVFSNLLKQIFTSLLPSTSDLSSPTESDTLPSLGYFRQIFLVLAWIAFSDQKRRRLQEKLLRTLRKNLSRHGLLPKALAIIGAVITLETLCRSIPAVEEKRGACTSIQDADSSLLGSQWNCLEVEARASSSTTSTSRTSNTSCLSLHGPGTGMADDSAELHPQVEDSGDEMRSDHSTTEPKIIVPPSRLLLQLVGLIEHAVGSCPHLQSFWLDELSSSFSRMSQYAASSPVQPQSPSNRIRRPSSSLFAVPSSVQSERFRAWFDARMLQKFQDGLTMDNAPTDEFSIQLNLNQPSACDVAIALGPNWDQFLESASGSRVPNTKTKLTHWISPIVLPSQLALLAILEADRHNGHLKSINSLLGCPLLLPTDDSGSSPNTGLVVNLGSRIDEPQLLIFIINWCVEAVNSFSVELISNVPAVIHSADLDMQQMVILERIRQIGRLRAQLFQCLTRFSVKATEVFENEQGKGSIDLAEICLPTATFEPGKLFSSHPHQQYCVENKRFCFNCGVHLRAPPNSKAAVVSADGVKGLKSKCAAASKSTKGEVVDEAPKTCHKGKRRRLDSATGGDETVAEDMENMEDDESLSDTTADASHEMSVLDHTAGNREETESVKGKSKSKKKTGDKTKGSKMAAGRRKKKTETLSPSLFELEACFREVDLSALTLGLCAWPWKVTGEITQFPADKNDGAPERNVDWTTVSWLLEDFSLKLEHLSGLQVAPTTGWHAFQRLDNLHPFVRSALLLHSVPNIRRILQITSDLFKGCEAGPDLMDSSSSSEEDAEPEKAASLCPANDSKEPAKNKHPAQPGGVNFVDLDQYAPNILCTCLECLHLLCAGLEVPSKSGVKVRDVMEIDCLTELTPFMCCCLDRLSVACQDLQDKGAVDLDSGSGSYSIPKRICIEALETGQPLYVDIFETSLEQRELDHGTASSEKNSQISLSKIETILKFFMDMAPSGLPNAVAALFHCRLVCYLSDLHSAYLRCRTEGDDDLGDNIWIPDIFRYTKSLLDREWDTSVRWKGYTYRDSLQSILSAHLRSRPVLEDSSRLKSSIASRLSPDLVLDFTRGLVTPTIRQYIGGQRRSGSTVLGTSGCWVGYRTLTRQTADLYCREIMETILWFTKQLCAVQKGMNNGTVDNPVNENLLLAAWNECVVVLCLLVDVMRTSASGGQTDSHLTVSLRPPLMRIGRMFLQLLMKSAMPLLNSLFRHRAVEVTTFLRNTQSLTRYLQRVCTHAKAYRDSQLTNQIPATRRCLETFVYRVKVILSQNHCAEAFWLGTLKNRDLHGVDLQEEESQRSSLAQISSGGSYSQSLPGNTVRSNSDSDSDGNSDTESRPRTIPSSVELDNAADLGRIVGEEEEEEVEDSSETDADVVEASETDE</sequence>
<dbReference type="GO" id="GO:0007129">
    <property type="term" value="P:homologous chromosome pairing at meiosis"/>
    <property type="evidence" value="ECO:0007669"/>
    <property type="project" value="TreeGrafter"/>
</dbReference>
<evidence type="ECO:0000256" key="4">
    <source>
        <dbReference type="ARBA" id="ARBA00023242"/>
    </source>
</evidence>
<feature type="region of interest" description="Disordered" evidence="6">
    <location>
        <begin position="1384"/>
        <end position="1421"/>
    </location>
</feature>
<dbReference type="InterPro" id="IPR029448">
    <property type="entry name" value="FANCD2"/>
</dbReference>
<feature type="region of interest" description="Disordered" evidence="6">
    <location>
        <begin position="1"/>
        <end position="26"/>
    </location>
</feature>
<feature type="compositionally biased region" description="Basic and acidic residues" evidence="6">
    <location>
        <begin position="1210"/>
        <end position="1231"/>
    </location>
</feature>
<evidence type="ECO:0008006" key="9">
    <source>
        <dbReference type="Google" id="ProtNLM"/>
    </source>
</evidence>
<name>A0AAV2T5F4_CALDB</name>
<evidence type="ECO:0000313" key="7">
    <source>
        <dbReference type="EMBL" id="CAL5131640.1"/>
    </source>
</evidence>
<keyword evidence="4" id="KW-0539">Nucleus</keyword>
<evidence type="ECO:0000256" key="5">
    <source>
        <dbReference type="ARBA" id="ARBA00093456"/>
    </source>
</evidence>
<dbReference type="GO" id="GO:0036297">
    <property type="term" value="P:interstrand cross-link repair"/>
    <property type="evidence" value="ECO:0007669"/>
    <property type="project" value="TreeGrafter"/>
</dbReference>
<keyword evidence="2" id="KW-1017">Isopeptide bond</keyword>
<dbReference type="PANTHER" id="PTHR32086">
    <property type="entry name" value="FANCONI ANEMIA GROUP D2 PROTEIN"/>
    <property type="match status" value="1"/>
</dbReference>
<dbReference type="GO" id="GO:1990918">
    <property type="term" value="P:double-strand break repair involved in meiotic recombination"/>
    <property type="evidence" value="ECO:0007669"/>
    <property type="project" value="TreeGrafter"/>
</dbReference>
<evidence type="ECO:0000313" key="8">
    <source>
        <dbReference type="Proteomes" id="UP001497525"/>
    </source>
</evidence>
<dbReference type="EMBL" id="CAXLJL010000101">
    <property type="protein sequence ID" value="CAL5131640.1"/>
    <property type="molecule type" value="Genomic_DNA"/>
</dbReference>